<feature type="region of interest" description="Disordered" evidence="1">
    <location>
        <begin position="1"/>
        <end position="20"/>
    </location>
</feature>
<reference evidence="2 3" key="1">
    <citation type="submission" date="2021-06" db="EMBL/GenBank/DDBJ databases">
        <authorList>
            <person name="Palmer J.M."/>
        </authorList>
    </citation>
    <scope>NUCLEOTIDE SEQUENCE [LARGE SCALE GENOMIC DNA]</scope>
    <source>
        <strain evidence="2 3">XR_2019</strain>
        <tissue evidence="2">Muscle</tissue>
    </source>
</reference>
<comment type="caution">
    <text evidence="2">The sequence shown here is derived from an EMBL/GenBank/DDBJ whole genome shotgun (WGS) entry which is preliminary data.</text>
</comment>
<proteinExistence type="predicted"/>
<dbReference type="Proteomes" id="UP001444071">
    <property type="component" value="Unassembled WGS sequence"/>
</dbReference>
<name>A0ABV0WY67_9TELE</name>
<evidence type="ECO:0000256" key="1">
    <source>
        <dbReference type="SAM" id="MobiDB-lite"/>
    </source>
</evidence>
<organism evidence="2 3">
    <name type="scientific">Xenotaenia resolanae</name>
    <dbReference type="NCBI Taxonomy" id="208358"/>
    <lineage>
        <taxon>Eukaryota</taxon>
        <taxon>Metazoa</taxon>
        <taxon>Chordata</taxon>
        <taxon>Craniata</taxon>
        <taxon>Vertebrata</taxon>
        <taxon>Euteleostomi</taxon>
        <taxon>Actinopterygii</taxon>
        <taxon>Neopterygii</taxon>
        <taxon>Teleostei</taxon>
        <taxon>Neoteleostei</taxon>
        <taxon>Acanthomorphata</taxon>
        <taxon>Ovalentaria</taxon>
        <taxon>Atherinomorphae</taxon>
        <taxon>Cyprinodontiformes</taxon>
        <taxon>Goodeidae</taxon>
        <taxon>Xenotaenia</taxon>
    </lineage>
</organism>
<accession>A0ABV0WY67</accession>
<evidence type="ECO:0000313" key="3">
    <source>
        <dbReference type="Proteomes" id="UP001444071"/>
    </source>
</evidence>
<protein>
    <submittedName>
        <fullName evidence="2">Uncharacterized protein</fullName>
    </submittedName>
</protein>
<dbReference type="EMBL" id="JAHRIM010072141">
    <property type="protein sequence ID" value="MEQ2273576.1"/>
    <property type="molecule type" value="Genomic_DNA"/>
</dbReference>
<evidence type="ECO:0000313" key="2">
    <source>
        <dbReference type="EMBL" id="MEQ2273576.1"/>
    </source>
</evidence>
<keyword evidence="3" id="KW-1185">Reference proteome</keyword>
<sequence>MWLPGTISVNENPNRTPEEQHHLSFSGTAASDVGSEVQEAACLLVKQTVAPVTELPDCFHQSSHINIDLSWFPTINHGLFCSFPLVFHHCDHLTTCHLSQMNVHFISILK</sequence>
<gene>
    <name evidence="2" type="ORF">XENORESO_005949</name>
</gene>